<dbReference type="AlphaFoldDB" id="A0A816SL03"/>
<organism evidence="1 2">
    <name type="scientific">Rotaria magnacalcarata</name>
    <dbReference type="NCBI Taxonomy" id="392030"/>
    <lineage>
        <taxon>Eukaryota</taxon>
        <taxon>Metazoa</taxon>
        <taxon>Spiralia</taxon>
        <taxon>Gnathifera</taxon>
        <taxon>Rotifera</taxon>
        <taxon>Eurotatoria</taxon>
        <taxon>Bdelloidea</taxon>
        <taxon>Philodinida</taxon>
        <taxon>Philodinidae</taxon>
        <taxon>Rotaria</taxon>
    </lineage>
</organism>
<reference evidence="1" key="1">
    <citation type="submission" date="2021-02" db="EMBL/GenBank/DDBJ databases">
        <authorList>
            <person name="Nowell W R."/>
        </authorList>
    </citation>
    <scope>NUCLEOTIDE SEQUENCE</scope>
</reference>
<dbReference type="Proteomes" id="UP000663824">
    <property type="component" value="Unassembled WGS sequence"/>
</dbReference>
<name>A0A816SL03_9BILA</name>
<evidence type="ECO:0008006" key="3">
    <source>
        <dbReference type="Google" id="ProtNLM"/>
    </source>
</evidence>
<sequence>MNAPTTKITKMLDRLIRQLFDQYVKQTTIIDGVHLIRRLDKYVSLGLLKPTTHLCTFDITDLYTMLPQEESIAILIQFLIRFNQTHVKGMTINAIESLARIVLTDNVFIYGNKYYRQVKGGAIGSPFTLTLANIFIWHWEQKLVEKQKASNELYSRYPPRYIYHYLKKFFQQLSVTSISILPILHDENEDILLRTKLLLKPTTSEHARASRIATTFDDKTQNISIDSLVYTKVHKKDNSTIFNCPIIIHYTHENQYAHYKSNIHKAWQESFHRTPVITTKLVVGSRNNPNLTKELWSKSMASTTTQENTKKKNKECTQTKHFVCQFNGCNNRCDGKHDCPHCYDHHHPYDCPDHCGYYDPPVYHADDTKCEKCGVDRFSHVVYSCNNCGHYYCIDCCFI</sequence>
<dbReference type="EMBL" id="CAJNRE010010081">
    <property type="protein sequence ID" value="CAF2088075.1"/>
    <property type="molecule type" value="Genomic_DNA"/>
</dbReference>
<evidence type="ECO:0000313" key="1">
    <source>
        <dbReference type="EMBL" id="CAF2088075.1"/>
    </source>
</evidence>
<protein>
    <recommendedName>
        <fullName evidence="3">Reverse transcriptase domain-containing protein</fullName>
    </recommendedName>
</protein>
<comment type="caution">
    <text evidence="1">The sequence shown here is derived from an EMBL/GenBank/DDBJ whole genome shotgun (WGS) entry which is preliminary data.</text>
</comment>
<dbReference type="PANTHER" id="PTHR21301:SF10">
    <property type="entry name" value="REVERSE TRANSCRIPTASE DOMAIN-CONTAINING PROTEIN"/>
    <property type="match status" value="1"/>
</dbReference>
<dbReference type="PANTHER" id="PTHR21301">
    <property type="entry name" value="REVERSE TRANSCRIPTASE"/>
    <property type="match status" value="1"/>
</dbReference>
<accession>A0A816SL03</accession>
<proteinExistence type="predicted"/>
<evidence type="ECO:0000313" key="2">
    <source>
        <dbReference type="Proteomes" id="UP000663824"/>
    </source>
</evidence>
<gene>
    <name evidence="1" type="ORF">MBJ925_LOCUS19866</name>
</gene>